<keyword evidence="2" id="KW-0479">Metal-binding</keyword>
<dbReference type="SMART" id="SM00066">
    <property type="entry name" value="GAL4"/>
    <property type="match status" value="1"/>
</dbReference>
<dbReference type="Gene3D" id="4.10.240.10">
    <property type="entry name" value="Zn(2)-C6 fungal-type DNA-binding domain"/>
    <property type="match status" value="1"/>
</dbReference>
<evidence type="ECO:0000256" key="2">
    <source>
        <dbReference type="ARBA" id="ARBA00022723"/>
    </source>
</evidence>
<dbReference type="InterPro" id="IPR007219">
    <property type="entry name" value="XnlR_reg_dom"/>
</dbReference>
<dbReference type="GO" id="GO:0006351">
    <property type="term" value="P:DNA-templated transcription"/>
    <property type="evidence" value="ECO:0007669"/>
    <property type="project" value="InterPro"/>
</dbReference>
<keyword evidence="3" id="KW-0805">Transcription regulation</keyword>
<keyword evidence="5" id="KW-0804">Transcription</keyword>
<dbReference type="InterPro" id="IPR050815">
    <property type="entry name" value="TF_fung"/>
</dbReference>
<name>A0A1E3PTK7_9ASCO</name>
<dbReference type="PROSITE" id="PS50048">
    <property type="entry name" value="ZN2_CY6_FUNGAL_2"/>
    <property type="match status" value="1"/>
</dbReference>
<dbReference type="InterPro" id="IPR036864">
    <property type="entry name" value="Zn2-C6_fun-type_DNA-bd_sf"/>
</dbReference>
<dbReference type="STRING" id="857566.A0A1E3PTK7"/>
<dbReference type="AlphaFoldDB" id="A0A1E3PTK7"/>
<dbReference type="GO" id="GO:0005634">
    <property type="term" value="C:nucleus"/>
    <property type="evidence" value="ECO:0007669"/>
    <property type="project" value="UniProtKB-SubCell"/>
</dbReference>
<dbReference type="GO" id="GO:0000981">
    <property type="term" value="F:DNA-binding transcription factor activity, RNA polymerase II-specific"/>
    <property type="evidence" value="ECO:0007669"/>
    <property type="project" value="InterPro"/>
</dbReference>
<evidence type="ECO:0000256" key="1">
    <source>
        <dbReference type="ARBA" id="ARBA00004123"/>
    </source>
</evidence>
<dbReference type="EMBL" id="KV454406">
    <property type="protein sequence ID" value="ODQ68157.1"/>
    <property type="molecule type" value="Genomic_DNA"/>
</dbReference>
<organism evidence="9 10">
    <name type="scientific">Nadsonia fulvescens var. elongata DSM 6958</name>
    <dbReference type="NCBI Taxonomy" id="857566"/>
    <lineage>
        <taxon>Eukaryota</taxon>
        <taxon>Fungi</taxon>
        <taxon>Dikarya</taxon>
        <taxon>Ascomycota</taxon>
        <taxon>Saccharomycotina</taxon>
        <taxon>Dipodascomycetes</taxon>
        <taxon>Dipodascales</taxon>
        <taxon>Dipodascales incertae sedis</taxon>
        <taxon>Nadsonia</taxon>
    </lineage>
</organism>
<reference evidence="9 10" key="1">
    <citation type="journal article" date="2016" name="Proc. Natl. Acad. Sci. U.S.A.">
        <title>Comparative genomics of biotechnologically important yeasts.</title>
        <authorList>
            <person name="Riley R."/>
            <person name="Haridas S."/>
            <person name="Wolfe K.H."/>
            <person name="Lopes M.R."/>
            <person name="Hittinger C.T."/>
            <person name="Goeker M."/>
            <person name="Salamov A.A."/>
            <person name="Wisecaver J.H."/>
            <person name="Long T.M."/>
            <person name="Calvey C.H."/>
            <person name="Aerts A.L."/>
            <person name="Barry K.W."/>
            <person name="Choi C."/>
            <person name="Clum A."/>
            <person name="Coughlan A.Y."/>
            <person name="Deshpande S."/>
            <person name="Douglass A.P."/>
            <person name="Hanson S.J."/>
            <person name="Klenk H.-P."/>
            <person name="LaButti K.M."/>
            <person name="Lapidus A."/>
            <person name="Lindquist E.A."/>
            <person name="Lipzen A.M."/>
            <person name="Meier-Kolthoff J.P."/>
            <person name="Ohm R.A."/>
            <person name="Otillar R.P."/>
            <person name="Pangilinan J.L."/>
            <person name="Peng Y."/>
            <person name="Rokas A."/>
            <person name="Rosa C.A."/>
            <person name="Scheuner C."/>
            <person name="Sibirny A.A."/>
            <person name="Slot J.C."/>
            <person name="Stielow J.B."/>
            <person name="Sun H."/>
            <person name="Kurtzman C.P."/>
            <person name="Blackwell M."/>
            <person name="Grigoriev I.V."/>
            <person name="Jeffries T.W."/>
        </authorList>
    </citation>
    <scope>NUCLEOTIDE SEQUENCE [LARGE SCALE GENOMIC DNA]</scope>
    <source>
        <strain evidence="9 10">DSM 6958</strain>
    </source>
</reference>
<feature type="domain" description="Zn(2)-C6 fungal-type" evidence="8">
    <location>
        <begin position="52"/>
        <end position="82"/>
    </location>
</feature>
<comment type="subcellular location">
    <subcellularLocation>
        <location evidence="1">Nucleus</location>
    </subcellularLocation>
</comment>
<dbReference type="CDD" id="cd00067">
    <property type="entry name" value="GAL4"/>
    <property type="match status" value="1"/>
</dbReference>
<dbReference type="OrthoDB" id="39175at2759"/>
<dbReference type="Pfam" id="PF04082">
    <property type="entry name" value="Fungal_trans"/>
    <property type="match status" value="1"/>
</dbReference>
<feature type="region of interest" description="Disordered" evidence="7">
    <location>
        <begin position="589"/>
        <end position="625"/>
    </location>
</feature>
<dbReference type="SUPFAM" id="SSF57701">
    <property type="entry name" value="Zn2/Cys6 DNA-binding domain"/>
    <property type="match status" value="1"/>
</dbReference>
<evidence type="ECO:0000256" key="5">
    <source>
        <dbReference type="ARBA" id="ARBA00023163"/>
    </source>
</evidence>
<evidence type="ECO:0000256" key="7">
    <source>
        <dbReference type="SAM" id="MobiDB-lite"/>
    </source>
</evidence>
<dbReference type="PANTHER" id="PTHR47338:SF27">
    <property type="entry name" value="ZN(II)2CYS6 TRANSCRIPTION FACTOR (EUROFUNG)"/>
    <property type="match status" value="1"/>
</dbReference>
<gene>
    <name evidence="9" type="ORF">NADFUDRAFT_44790</name>
</gene>
<evidence type="ECO:0000259" key="8">
    <source>
        <dbReference type="PROSITE" id="PS50048"/>
    </source>
</evidence>
<feature type="compositionally biased region" description="Basic and acidic residues" evidence="7">
    <location>
        <begin position="1088"/>
        <end position="1097"/>
    </location>
</feature>
<accession>A0A1E3PTK7</accession>
<keyword evidence="10" id="KW-1185">Reference proteome</keyword>
<sequence>MSAFSRSHPYLYVKPPVAMINGRSSAPAPTTAPNTNPSACPGPDKNNKLTVACVACRKKKVKCSNDRPACSHCLRHDIPCVYPLIKNRGSRFGYNEMLNRRLASLQRFTSAIHHHHHKLQEDINSASDDFERKTKNPPDTIIAVKDDIAYVDPSPLVKIVPRATVSNSSPSAPSHSSYSGMIANINSLPLAYRCPSINTPPEELNITSHARSYNCSSSNRSDVDISPELVEHLAELYFKYVHNHTYSFLHKPSFMNQLRAGKVSPVLIYALCGLCARFSKHPELAKHRLVHEPDNNKCENDPAPHSTGEAFVMEARRLVSDEFDEPTLETVQAMILLVQYDFFRLQGSKVMIYIGLVIRMAFTMGLNKEVAAGGTYPPHSPESITSSKSSISSSSTASSEELTWVQREIRRRTWWSLTILDRLTHAGPDWVFQITAADSMVRLPCDDEAFLQADIEAINLDHTIHIPPFFSQANLIIPGTDHHMNINCFHIRILHLWGEITKYANGNYHADPIVPWDFGSKFLLFDQALRNIYSQLPPLCMYSRQNLLLMNSRGSAGVFIHFHTVLQLSSCILHKVLYPFDSNEFRMSQPHNTRNSEVSVTDGSERDSCGNAESNDTKSSVSTPPPEMITNAGQAVSAAAAALSNIMADVYHTEDLILAPFVGFAIFLTSIVNIVNCFSSDLELAQIAKRNLAINLRVLVGIREYWFIVSSWCQNLKDRYAAKAATELRKAGSTDKANNKHGVQVYDVIQAKEVKANSSNISTIDKEVLPVLSLASSLSVSLDDTNRRKFFFNDSSHASSWLNRIENAASQDKFQQLSEDGIYSYQGDSHRQIQYQQNYQNEQHHSQPLLNEEKPHTSQYQSQQFRYQQQLERLQQYNLISNQYPFSYSQVSSPSTGLRFESMTEKLLDNEDFLFDFNSTFSASDLPSLAESHNHHIEDSIISPGQFSSTSATILTASSTINTALSTHQDKNDATFSPLTADDFVTPATNLISITSPSPEPRSLSTIFVSESGPHALKSNEDQATRSAKNETNWLLKSPTDTTLLSKSFSASQFIGYNLGSNTKLSSLGLSFDDACPNNEDNDNDNDIDPHEINGED</sequence>
<evidence type="ECO:0000313" key="9">
    <source>
        <dbReference type="EMBL" id="ODQ68157.1"/>
    </source>
</evidence>
<dbReference type="PROSITE" id="PS00463">
    <property type="entry name" value="ZN2_CY6_FUNGAL_1"/>
    <property type="match status" value="1"/>
</dbReference>
<evidence type="ECO:0000256" key="4">
    <source>
        <dbReference type="ARBA" id="ARBA00023026"/>
    </source>
</evidence>
<dbReference type="Proteomes" id="UP000095009">
    <property type="component" value="Unassembled WGS sequence"/>
</dbReference>
<dbReference type="InterPro" id="IPR001138">
    <property type="entry name" value="Zn2Cys6_DnaBD"/>
</dbReference>
<protein>
    <recommendedName>
        <fullName evidence="8">Zn(2)-C6 fungal-type domain-containing protein</fullName>
    </recommendedName>
</protein>
<evidence type="ECO:0000313" key="10">
    <source>
        <dbReference type="Proteomes" id="UP000095009"/>
    </source>
</evidence>
<evidence type="ECO:0000256" key="3">
    <source>
        <dbReference type="ARBA" id="ARBA00023015"/>
    </source>
</evidence>
<dbReference type="PRINTS" id="PR00755">
    <property type="entry name" value="AFLATOXINBRP"/>
</dbReference>
<dbReference type="GO" id="GO:0008270">
    <property type="term" value="F:zinc ion binding"/>
    <property type="evidence" value="ECO:0007669"/>
    <property type="project" value="InterPro"/>
</dbReference>
<feature type="compositionally biased region" description="Polar residues" evidence="7">
    <location>
        <begin position="589"/>
        <end position="602"/>
    </location>
</feature>
<dbReference type="Pfam" id="PF00172">
    <property type="entry name" value="Zn_clus"/>
    <property type="match status" value="1"/>
</dbReference>
<dbReference type="PANTHER" id="PTHR47338">
    <property type="entry name" value="ZN(II)2CYS6 TRANSCRIPTION FACTOR (EUROFUNG)-RELATED"/>
    <property type="match status" value="1"/>
</dbReference>
<proteinExistence type="predicted"/>
<dbReference type="CDD" id="cd12148">
    <property type="entry name" value="fungal_TF_MHR"/>
    <property type="match status" value="1"/>
</dbReference>
<feature type="region of interest" description="Disordered" evidence="7">
    <location>
        <begin position="1075"/>
        <end position="1097"/>
    </location>
</feature>
<keyword evidence="6" id="KW-0539">Nucleus</keyword>
<feature type="compositionally biased region" description="Polar residues" evidence="7">
    <location>
        <begin position="611"/>
        <end position="622"/>
    </location>
</feature>
<dbReference type="GO" id="GO:0003677">
    <property type="term" value="F:DNA binding"/>
    <property type="evidence" value="ECO:0007669"/>
    <property type="project" value="InterPro"/>
</dbReference>
<dbReference type="SMART" id="SM00906">
    <property type="entry name" value="Fungal_trans"/>
    <property type="match status" value="1"/>
</dbReference>
<evidence type="ECO:0000256" key="6">
    <source>
        <dbReference type="ARBA" id="ARBA00023242"/>
    </source>
</evidence>
<keyword evidence="4" id="KW-0843">Virulence</keyword>